<evidence type="ECO:0000313" key="3">
    <source>
        <dbReference type="EMBL" id="AJG22052.1"/>
    </source>
</evidence>
<dbReference type="STRING" id="68895.RR42_s0459"/>
<dbReference type="PIRSF" id="PIRSF017082">
    <property type="entry name" value="YflP"/>
    <property type="match status" value="1"/>
</dbReference>
<proteinExistence type="inferred from homology"/>
<name>A0A0C4Y9B9_9BURK</name>
<dbReference type="Pfam" id="PF03401">
    <property type="entry name" value="TctC"/>
    <property type="match status" value="1"/>
</dbReference>
<dbReference type="CDD" id="cd13578">
    <property type="entry name" value="PBP2_Bug27"/>
    <property type="match status" value="1"/>
</dbReference>
<feature type="chain" id="PRO_5002173713" evidence="2">
    <location>
        <begin position="27"/>
        <end position="326"/>
    </location>
</feature>
<evidence type="ECO:0000256" key="2">
    <source>
        <dbReference type="SAM" id="SignalP"/>
    </source>
</evidence>
<dbReference type="PANTHER" id="PTHR42928:SF5">
    <property type="entry name" value="BLR1237 PROTEIN"/>
    <property type="match status" value="1"/>
</dbReference>
<dbReference type="InterPro" id="IPR005064">
    <property type="entry name" value="BUG"/>
</dbReference>
<reference evidence="3 4" key="1">
    <citation type="journal article" date="2015" name="Genome Announc.">
        <title>Complete Genome Sequence of Cupriavidus basilensis 4G11, Isolated from the Oak Ridge Field Research Center Site.</title>
        <authorList>
            <person name="Ray J."/>
            <person name="Waters R.J."/>
            <person name="Skerker J.M."/>
            <person name="Kuehl J.V."/>
            <person name="Price M.N."/>
            <person name="Huang J."/>
            <person name="Chakraborty R."/>
            <person name="Arkin A.P."/>
            <person name="Deutschbauer A."/>
        </authorList>
    </citation>
    <scope>NUCLEOTIDE SEQUENCE [LARGE SCALE GENOMIC DNA]</scope>
    <source>
        <strain evidence="3">4G11</strain>
    </source>
</reference>
<dbReference type="SUPFAM" id="SSF53850">
    <property type="entry name" value="Periplasmic binding protein-like II"/>
    <property type="match status" value="1"/>
</dbReference>
<keyword evidence="2" id="KW-0732">Signal</keyword>
<organism evidence="3 4">
    <name type="scientific">Cupriavidus basilensis</name>
    <dbReference type="NCBI Taxonomy" id="68895"/>
    <lineage>
        <taxon>Bacteria</taxon>
        <taxon>Pseudomonadati</taxon>
        <taxon>Pseudomonadota</taxon>
        <taxon>Betaproteobacteria</taxon>
        <taxon>Burkholderiales</taxon>
        <taxon>Burkholderiaceae</taxon>
        <taxon>Cupriavidus</taxon>
    </lineage>
</organism>
<accession>A0A0C4Y9B9</accession>
<dbReference type="KEGG" id="cbw:RR42_s0459"/>
<dbReference type="PANTHER" id="PTHR42928">
    <property type="entry name" value="TRICARBOXYLATE-BINDING PROTEIN"/>
    <property type="match status" value="1"/>
</dbReference>
<evidence type="ECO:0000256" key="1">
    <source>
        <dbReference type="ARBA" id="ARBA00006987"/>
    </source>
</evidence>
<protein>
    <submittedName>
        <fullName evidence="3">Tricarboxylate transport protein TctC</fullName>
    </submittedName>
</protein>
<gene>
    <name evidence="3" type="ORF">RR42_s0459</name>
</gene>
<dbReference type="AlphaFoldDB" id="A0A0C4Y9B9"/>
<dbReference type="Proteomes" id="UP000031843">
    <property type="component" value="Chromosome secondary"/>
</dbReference>
<dbReference type="InterPro" id="IPR042100">
    <property type="entry name" value="Bug_dom1"/>
</dbReference>
<dbReference type="EMBL" id="CP010537">
    <property type="protein sequence ID" value="AJG22052.1"/>
    <property type="molecule type" value="Genomic_DNA"/>
</dbReference>
<dbReference type="OrthoDB" id="8678477at2"/>
<dbReference type="RefSeq" id="WP_043353302.1">
    <property type="nucleotide sequence ID" value="NZ_CP010537.1"/>
</dbReference>
<evidence type="ECO:0000313" key="4">
    <source>
        <dbReference type="Proteomes" id="UP000031843"/>
    </source>
</evidence>
<feature type="signal peptide" evidence="2">
    <location>
        <begin position="1"/>
        <end position="26"/>
    </location>
</feature>
<dbReference type="Gene3D" id="3.40.190.10">
    <property type="entry name" value="Periplasmic binding protein-like II"/>
    <property type="match status" value="1"/>
</dbReference>
<comment type="similarity">
    <text evidence="1">Belongs to the UPF0065 (bug) family.</text>
</comment>
<keyword evidence="4" id="KW-1185">Reference proteome</keyword>
<sequence>MKAVLKRCLLGLATFSLFAAASGAGAADPFPQKPITLIVPWAAGGSTDILARVLSEHLTRSLGQPVIVDNKPGASGNIGSAMVARAQPDGYTLLVGSMSTHAMNPALMPNMPFRGVEDFTPLGLLAFVTNTMVVNPSVPARNVKELIAYARANPGKLAYASAGPGSTNHLSAVLFEKMAGVQMLHVPYKGGAPAVVDTVAGQTQLLFSAGTQTLPHVRANKLRLLAVTEAKRSPLLPNVPTVAETVPGYELSVWYGAFGPAGMPPALVARLNQEINRIMSLPDVKEKMNAIGVETATSTPQQFAAILRRDADRYGKLIRDLGIKGE</sequence>
<dbReference type="Gene3D" id="3.40.190.150">
    <property type="entry name" value="Bordetella uptake gene, domain 1"/>
    <property type="match status" value="1"/>
</dbReference>